<dbReference type="InterPro" id="IPR047272">
    <property type="entry name" value="S49_SppA_C"/>
</dbReference>
<name>A0A9E2L620_9BACT</name>
<evidence type="ECO:0000256" key="4">
    <source>
        <dbReference type="ARBA" id="ARBA00022801"/>
    </source>
</evidence>
<dbReference type="PANTHER" id="PTHR33209">
    <property type="entry name" value="PROTEASE 4"/>
    <property type="match status" value="1"/>
</dbReference>
<evidence type="ECO:0000256" key="3">
    <source>
        <dbReference type="ARBA" id="ARBA00022670"/>
    </source>
</evidence>
<feature type="active site" description="Proton donor/acceptor" evidence="7">
    <location>
        <position position="191"/>
    </location>
</feature>
<protein>
    <submittedName>
        <fullName evidence="10">Signal peptide peptidase SppA</fullName>
    </submittedName>
</protein>
<evidence type="ECO:0000256" key="2">
    <source>
        <dbReference type="ARBA" id="ARBA00008683"/>
    </source>
</evidence>
<dbReference type="NCBIfam" id="TIGR00705">
    <property type="entry name" value="SppA_67K"/>
    <property type="match status" value="1"/>
</dbReference>
<feature type="transmembrane region" description="Helical" evidence="8">
    <location>
        <begin position="12"/>
        <end position="35"/>
    </location>
</feature>
<dbReference type="CDD" id="cd07023">
    <property type="entry name" value="S49_Sppa_N_C"/>
    <property type="match status" value="1"/>
</dbReference>
<feature type="active site" description="Nucleophile" evidence="7">
    <location>
        <position position="384"/>
    </location>
</feature>
<dbReference type="PANTHER" id="PTHR33209:SF1">
    <property type="entry name" value="PEPTIDASE S49 DOMAIN-CONTAINING PROTEIN"/>
    <property type="match status" value="1"/>
</dbReference>
<dbReference type="CDD" id="cd07018">
    <property type="entry name" value="S49_SppA_67K_type"/>
    <property type="match status" value="1"/>
</dbReference>
<dbReference type="Pfam" id="PF01343">
    <property type="entry name" value="Peptidase_S49"/>
    <property type="match status" value="2"/>
</dbReference>
<accession>A0A9E2L620</accession>
<comment type="caution">
    <text evidence="10">The sequence shown here is derived from an EMBL/GenBank/DDBJ whole genome shotgun (WGS) entry which is preliminary data.</text>
</comment>
<evidence type="ECO:0000256" key="8">
    <source>
        <dbReference type="SAM" id="Phobius"/>
    </source>
</evidence>
<dbReference type="InterPro" id="IPR002142">
    <property type="entry name" value="Peptidase_S49"/>
</dbReference>
<organism evidence="10 11">
    <name type="scientific">Candidatus Paraprevotella stercoravium</name>
    <dbReference type="NCBI Taxonomy" id="2838725"/>
    <lineage>
        <taxon>Bacteria</taxon>
        <taxon>Pseudomonadati</taxon>
        <taxon>Bacteroidota</taxon>
        <taxon>Bacteroidia</taxon>
        <taxon>Bacteroidales</taxon>
        <taxon>Prevotellaceae</taxon>
        <taxon>Paraprevotella</taxon>
    </lineage>
</organism>
<dbReference type="GO" id="GO:0006465">
    <property type="term" value="P:signal peptide processing"/>
    <property type="evidence" value="ECO:0007669"/>
    <property type="project" value="InterPro"/>
</dbReference>
<comment type="subcellular location">
    <subcellularLocation>
        <location evidence="1">Membrane</location>
    </subcellularLocation>
</comment>
<reference evidence="10" key="1">
    <citation type="journal article" date="2021" name="PeerJ">
        <title>Extensive microbial diversity within the chicken gut microbiome revealed by metagenomics and culture.</title>
        <authorList>
            <person name="Gilroy R."/>
            <person name="Ravi A."/>
            <person name="Getino M."/>
            <person name="Pursley I."/>
            <person name="Horton D.L."/>
            <person name="Alikhan N.F."/>
            <person name="Baker D."/>
            <person name="Gharbi K."/>
            <person name="Hall N."/>
            <person name="Watson M."/>
            <person name="Adriaenssens E.M."/>
            <person name="Foster-Nyarko E."/>
            <person name="Jarju S."/>
            <person name="Secka A."/>
            <person name="Antonio M."/>
            <person name="Oren A."/>
            <person name="Chaudhuri R.R."/>
            <person name="La Ragione R."/>
            <person name="Hildebrand F."/>
            <person name="Pallen M.J."/>
        </authorList>
    </citation>
    <scope>NUCLEOTIDE SEQUENCE</scope>
    <source>
        <strain evidence="10">G3-2149</strain>
    </source>
</reference>
<dbReference type="InterPro" id="IPR047217">
    <property type="entry name" value="S49_SppA_67K_type_N"/>
</dbReference>
<evidence type="ECO:0000256" key="5">
    <source>
        <dbReference type="ARBA" id="ARBA00022825"/>
    </source>
</evidence>
<keyword evidence="8" id="KW-0812">Transmembrane</keyword>
<reference evidence="10" key="2">
    <citation type="submission" date="2021-04" db="EMBL/GenBank/DDBJ databases">
        <authorList>
            <person name="Gilroy R."/>
        </authorList>
    </citation>
    <scope>NUCLEOTIDE SEQUENCE</scope>
    <source>
        <strain evidence="10">G3-2149</strain>
    </source>
</reference>
<keyword evidence="3" id="KW-0645">Protease</keyword>
<evidence type="ECO:0000256" key="1">
    <source>
        <dbReference type="ARBA" id="ARBA00004370"/>
    </source>
</evidence>
<comment type="similarity">
    <text evidence="2">Belongs to the peptidase S49 family.</text>
</comment>
<proteinExistence type="inferred from homology"/>
<dbReference type="InterPro" id="IPR004635">
    <property type="entry name" value="Pept_S49_SppA"/>
</dbReference>
<evidence type="ECO:0000313" key="11">
    <source>
        <dbReference type="Proteomes" id="UP000823865"/>
    </source>
</evidence>
<dbReference type="InterPro" id="IPR004634">
    <property type="entry name" value="Pept_S49_pIV"/>
</dbReference>
<dbReference type="NCBIfam" id="TIGR00706">
    <property type="entry name" value="SppA_dom"/>
    <property type="match status" value="1"/>
</dbReference>
<dbReference type="GO" id="GO:0016020">
    <property type="term" value="C:membrane"/>
    <property type="evidence" value="ECO:0007669"/>
    <property type="project" value="UniProtKB-SubCell"/>
</dbReference>
<dbReference type="Gene3D" id="6.20.330.10">
    <property type="match status" value="1"/>
</dbReference>
<keyword evidence="5" id="KW-0720">Serine protease</keyword>
<keyword evidence="6 8" id="KW-0472">Membrane</keyword>
<gene>
    <name evidence="10" type="primary">sppA</name>
    <name evidence="10" type="ORF">H9789_01215</name>
</gene>
<evidence type="ECO:0000256" key="7">
    <source>
        <dbReference type="PIRSR" id="PIRSR001217-1"/>
    </source>
</evidence>
<dbReference type="EMBL" id="JAHLFU010000021">
    <property type="protein sequence ID" value="MBU3852448.1"/>
    <property type="molecule type" value="Genomic_DNA"/>
</dbReference>
<evidence type="ECO:0000256" key="6">
    <source>
        <dbReference type="ARBA" id="ARBA00023136"/>
    </source>
</evidence>
<dbReference type="PIRSF" id="PIRSF001217">
    <property type="entry name" value="Protease_4_SppA"/>
    <property type="match status" value="1"/>
</dbReference>
<dbReference type="GO" id="GO:0008236">
    <property type="term" value="F:serine-type peptidase activity"/>
    <property type="evidence" value="ECO:0007669"/>
    <property type="project" value="UniProtKB-KW"/>
</dbReference>
<evidence type="ECO:0000259" key="9">
    <source>
        <dbReference type="Pfam" id="PF01343"/>
    </source>
</evidence>
<keyword evidence="8" id="KW-1133">Transmembrane helix</keyword>
<dbReference type="SUPFAM" id="SSF52096">
    <property type="entry name" value="ClpP/crotonase"/>
    <property type="match status" value="2"/>
</dbReference>
<dbReference type="AlphaFoldDB" id="A0A9E2L620"/>
<dbReference type="InterPro" id="IPR029045">
    <property type="entry name" value="ClpP/crotonase-like_dom_sf"/>
</dbReference>
<sequence length="584" mass="64689">MKEFIKNTLAATLGTIIGFLFLSFCGLVFLILLIISGSSIPTISPNSILKIELNGALEERYEDSPLNDLLGEDYPTLGLEQIIGSIYRAADDKNIRAIYLDAGSLSQATPAMAEEIRMALSDFKKSGKPVISYGDNYSQTNYYICSVADQVILNPSGQISWQGLVSEPVFYKDLLQRIGVKMQVFRVGNYKSAVEPFTGTEMSPANREQIQSYLGSIWNNMLQAVSQSRQIDPAALNRYADEFLSLAPATEMVQKKLADTLMYREDLKEYFQKKLKLKQAPQIITPAGLENLPQKTGPKEKIAVYYAFGDIVESPSSMSMSEIASKEVCKDLTELAEDNQIKAVVIRINSGGGSAYASEQIWHSIQMLKSKKPVIISMGGMAASGGYYMACAGSEIVTLPSTLTGSIGIFGMIPDMSNLLKEKLGLNFDAVKTNRHADFGTLSRPFNTEETALMQKYIEAGYQLFLKRVSEGRKLSLKQTAQLAEGRVWTGEQALENGLADRMGSLQTAIERAAQKAGIKQYAVTAYPKPQKWYETLLQDQQTDYIQSSLKSALGNYYEHIQFINKVNAMDPIQARMPYEPNIN</sequence>
<feature type="domain" description="Peptidase S49" evidence="9">
    <location>
        <begin position="368"/>
        <end position="519"/>
    </location>
</feature>
<keyword evidence="4" id="KW-0378">Hydrolase</keyword>
<evidence type="ECO:0000313" key="10">
    <source>
        <dbReference type="EMBL" id="MBU3852448.1"/>
    </source>
</evidence>
<dbReference type="Proteomes" id="UP000823865">
    <property type="component" value="Unassembled WGS sequence"/>
</dbReference>
<dbReference type="Gene3D" id="3.90.226.10">
    <property type="entry name" value="2-enoyl-CoA Hydratase, Chain A, domain 1"/>
    <property type="match status" value="3"/>
</dbReference>
<feature type="domain" description="Peptidase S49" evidence="9">
    <location>
        <begin position="123"/>
        <end position="277"/>
    </location>
</feature>